<dbReference type="EMBL" id="UHIV01000004">
    <property type="protein sequence ID" value="SUP59634.1"/>
    <property type="molecule type" value="Genomic_DNA"/>
</dbReference>
<keyword evidence="1" id="KW-0812">Transmembrane</keyword>
<reference evidence="2 3" key="1">
    <citation type="submission" date="2018-06" db="EMBL/GenBank/DDBJ databases">
        <authorList>
            <consortium name="Pathogen Informatics"/>
            <person name="Doyle S."/>
        </authorList>
    </citation>
    <scope>NUCLEOTIDE SEQUENCE [LARGE SCALE GENOMIC DNA]</scope>
    <source>
        <strain evidence="2 3">NCTC13645</strain>
    </source>
</reference>
<dbReference type="AlphaFoldDB" id="A0A380P491"/>
<evidence type="ECO:0000256" key="1">
    <source>
        <dbReference type="SAM" id="Phobius"/>
    </source>
</evidence>
<dbReference type="InterPro" id="IPR018580">
    <property type="entry name" value="Uncharacterised_YfhO"/>
</dbReference>
<protein>
    <submittedName>
        <fullName evidence="2">Predicted membrane protein</fullName>
    </submittedName>
</protein>
<organism evidence="2 3">
    <name type="scientific">Weissella viridescens</name>
    <name type="common">Lactobacillus viridescens</name>
    <dbReference type="NCBI Taxonomy" id="1629"/>
    <lineage>
        <taxon>Bacteria</taxon>
        <taxon>Bacillati</taxon>
        <taxon>Bacillota</taxon>
        <taxon>Bacilli</taxon>
        <taxon>Lactobacillales</taxon>
        <taxon>Lactobacillaceae</taxon>
        <taxon>Weissella</taxon>
    </lineage>
</organism>
<dbReference type="Proteomes" id="UP000254621">
    <property type="component" value="Unassembled WGS sequence"/>
</dbReference>
<evidence type="ECO:0000313" key="3">
    <source>
        <dbReference type="Proteomes" id="UP000254621"/>
    </source>
</evidence>
<dbReference type="PANTHER" id="PTHR38454">
    <property type="entry name" value="INTEGRAL MEMBRANE PROTEIN-RELATED"/>
    <property type="match status" value="1"/>
</dbReference>
<gene>
    <name evidence="2" type="ORF">NCTC13645_01894</name>
</gene>
<keyword evidence="1" id="KW-0472">Membrane</keyword>
<evidence type="ECO:0000313" key="2">
    <source>
        <dbReference type="EMBL" id="SUP59634.1"/>
    </source>
</evidence>
<proteinExistence type="predicted"/>
<dbReference type="Pfam" id="PF09586">
    <property type="entry name" value="YfhO"/>
    <property type="match status" value="1"/>
</dbReference>
<sequence length="104" mass="11879">MISWTLWNNYYFAFMMAIGATIFFVLRISLNHSWRNGKMWLRALSSTVVGFLLPMLIFLPSIIGTLDSARSQYRFANGLTLYPLNYYLSLPGNLISNAQSPNFG</sequence>
<feature type="transmembrane region" description="Helical" evidence="1">
    <location>
        <begin position="6"/>
        <end position="28"/>
    </location>
</feature>
<name>A0A380P491_WEIVI</name>
<keyword evidence="1" id="KW-1133">Transmembrane helix</keyword>
<dbReference type="PANTHER" id="PTHR38454:SF1">
    <property type="entry name" value="INTEGRAL MEMBRANE PROTEIN"/>
    <property type="match status" value="1"/>
</dbReference>
<accession>A0A380P491</accession>
<feature type="transmembrane region" description="Helical" evidence="1">
    <location>
        <begin position="40"/>
        <end position="63"/>
    </location>
</feature>